<dbReference type="Ensembl" id="ENSPCET00000026564.1">
    <property type="protein sequence ID" value="ENSPCEP00000025706.1"/>
    <property type="gene ID" value="ENSPCEG00000019350.1"/>
</dbReference>
<dbReference type="GO" id="GO:0005778">
    <property type="term" value="C:peroxisomal membrane"/>
    <property type="evidence" value="ECO:0007669"/>
    <property type="project" value="UniProtKB-SubCell"/>
</dbReference>
<keyword evidence="7" id="KW-1185">Reference proteome</keyword>
<evidence type="ECO:0000256" key="4">
    <source>
        <dbReference type="ARBA" id="ARBA00046271"/>
    </source>
</evidence>
<name>A0A8C8SX30_9SAUR</name>
<dbReference type="AlphaFoldDB" id="A0A8C8SX30"/>
<dbReference type="Proteomes" id="UP000694393">
    <property type="component" value="Unplaced"/>
</dbReference>
<organism evidence="6 7">
    <name type="scientific">Pelusios castaneus</name>
    <name type="common">West African mud turtle</name>
    <dbReference type="NCBI Taxonomy" id="367368"/>
    <lineage>
        <taxon>Eukaryota</taxon>
        <taxon>Metazoa</taxon>
        <taxon>Chordata</taxon>
        <taxon>Craniata</taxon>
        <taxon>Vertebrata</taxon>
        <taxon>Euteleostomi</taxon>
        <taxon>Archelosauria</taxon>
        <taxon>Testudinata</taxon>
        <taxon>Testudines</taxon>
        <taxon>Pleurodira</taxon>
        <taxon>Pelomedusidae</taxon>
        <taxon>Pelusios</taxon>
    </lineage>
</organism>
<dbReference type="Pfam" id="PF05648">
    <property type="entry name" value="PEX11"/>
    <property type="match status" value="1"/>
</dbReference>
<dbReference type="PANTHER" id="PTHR12652:SF22">
    <property type="entry name" value="PEROXISOMAL MEMBRANE PROTEIN 11A"/>
    <property type="match status" value="1"/>
</dbReference>
<evidence type="ECO:0000313" key="6">
    <source>
        <dbReference type="Ensembl" id="ENSPCEP00000025706.1"/>
    </source>
</evidence>
<proteinExistence type="predicted"/>
<keyword evidence="2" id="KW-0472">Membrane</keyword>
<feature type="region of interest" description="Disordered" evidence="5">
    <location>
        <begin position="1"/>
        <end position="67"/>
    </location>
</feature>
<feature type="compositionally biased region" description="Gly residues" evidence="5">
    <location>
        <begin position="33"/>
        <end position="42"/>
    </location>
</feature>
<sequence length="310" mass="34497">MATAALLPVRAGTSPATESSGLSFPPVPPPPGGGAAVPGGWGLATLRPASRPSPGTVRQPAGPHPRSMEAFVNFTNQTRGRDRLFRATQYTCMLLSYLLERKTDKGMVIVKLKELESSMRFGRKLFRLGNMVHAMVAVRRTSQLPDLVLRLCLTASNFSRGLYFICDTVLWVKSVGLILDVDKQKWRNWATKCYYYSLLMNLARDVYEISWRMEKVAHKEENSSCCDEQDQDQICIDSEGLQPFLLLLYDTLRKNPPLLLDTMKNLCDLSSPLDRLGIYKTNPGVIGFCGLLSSLVGILTVASPQMKLKH</sequence>
<dbReference type="PANTHER" id="PTHR12652">
    <property type="entry name" value="PEROXISOMAL BIOGENESIS FACTOR 11"/>
    <property type="match status" value="1"/>
</dbReference>
<evidence type="ECO:0000256" key="3">
    <source>
        <dbReference type="ARBA" id="ARBA00023140"/>
    </source>
</evidence>
<accession>A0A8C8SX30</accession>
<comment type="subcellular location">
    <subcellularLocation>
        <location evidence="4">Peroxisome membrane</location>
    </subcellularLocation>
</comment>
<reference evidence="6" key="1">
    <citation type="submission" date="2025-08" db="UniProtKB">
        <authorList>
            <consortium name="Ensembl"/>
        </authorList>
    </citation>
    <scope>IDENTIFICATION</scope>
</reference>
<reference evidence="6" key="2">
    <citation type="submission" date="2025-09" db="UniProtKB">
        <authorList>
            <consortium name="Ensembl"/>
        </authorList>
    </citation>
    <scope>IDENTIFICATION</scope>
</reference>
<dbReference type="GO" id="GO:0016559">
    <property type="term" value="P:peroxisome fission"/>
    <property type="evidence" value="ECO:0007669"/>
    <property type="project" value="InterPro"/>
</dbReference>
<evidence type="ECO:0000256" key="1">
    <source>
        <dbReference type="ARBA" id="ARBA00022593"/>
    </source>
</evidence>
<keyword evidence="1" id="KW-0962">Peroxisome biogenesis</keyword>
<evidence type="ECO:0000256" key="2">
    <source>
        <dbReference type="ARBA" id="ARBA00023136"/>
    </source>
</evidence>
<protein>
    <submittedName>
        <fullName evidence="6">Peroxisomal biogenesis factor 11 alpha</fullName>
    </submittedName>
</protein>
<evidence type="ECO:0000313" key="7">
    <source>
        <dbReference type="Proteomes" id="UP000694393"/>
    </source>
</evidence>
<keyword evidence="3" id="KW-0576">Peroxisome</keyword>
<evidence type="ECO:0000256" key="5">
    <source>
        <dbReference type="SAM" id="MobiDB-lite"/>
    </source>
</evidence>
<dbReference type="InterPro" id="IPR008733">
    <property type="entry name" value="PEX11"/>
</dbReference>